<reference evidence="2" key="1">
    <citation type="journal article" date="2015" name="Nature">
        <title>Complex archaea that bridge the gap between prokaryotes and eukaryotes.</title>
        <authorList>
            <person name="Spang A."/>
            <person name="Saw J.H."/>
            <person name="Jorgensen S.L."/>
            <person name="Zaremba-Niedzwiedzka K."/>
            <person name="Martijn J."/>
            <person name="Lind A.E."/>
            <person name="van Eijk R."/>
            <person name="Schleper C."/>
            <person name="Guy L."/>
            <person name="Ettema T.J."/>
        </authorList>
    </citation>
    <scope>NUCLEOTIDE SEQUENCE</scope>
</reference>
<name>A0A0F9A4D0_9ZZZZ</name>
<accession>A0A0F9A4D0</accession>
<organism evidence="2">
    <name type="scientific">marine sediment metagenome</name>
    <dbReference type="NCBI Taxonomy" id="412755"/>
    <lineage>
        <taxon>unclassified sequences</taxon>
        <taxon>metagenomes</taxon>
        <taxon>ecological metagenomes</taxon>
    </lineage>
</organism>
<evidence type="ECO:0000313" key="2">
    <source>
        <dbReference type="EMBL" id="KKK93020.1"/>
    </source>
</evidence>
<dbReference type="AlphaFoldDB" id="A0A0F9A4D0"/>
<feature type="non-terminal residue" evidence="2">
    <location>
        <position position="1"/>
    </location>
</feature>
<comment type="caution">
    <text evidence="2">The sequence shown here is derived from an EMBL/GenBank/DDBJ whole genome shotgun (WGS) entry which is preliminary data.</text>
</comment>
<feature type="compositionally biased region" description="Gly residues" evidence="1">
    <location>
        <begin position="56"/>
        <end position="69"/>
    </location>
</feature>
<feature type="region of interest" description="Disordered" evidence="1">
    <location>
        <begin position="50"/>
        <end position="69"/>
    </location>
</feature>
<evidence type="ECO:0000256" key="1">
    <source>
        <dbReference type="SAM" id="MobiDB-lite"/>
    </source>
</evidence>
<gene>
    <name evidence="2" type="ORF">LCGC14_2697050</name>
</gene>
<proteinExistence type="predicted"/>
<sequence length="69" mass="7229">GDPRTGFSKEEIKELGNGKCEIFSKFFETEMDVERINAVAEDVFSDANFTGSGTSASGGMGGDWGGTGV</sequence>
<protein>
    <submittedName>
        <fullName evidence="2">Uncharacterized protein</fullName>
    </submittedName>
</protein>
<dbReference type="EMBL" id="LAZR01047955">
    <property type="protein sequence ID" value="KKK93020.1"/>
    <property type="molecule type" value="Genomic_DNA"/>
</dbReference>